<evidence type="ECO:0000259" key="8">
    <source>
        <dbReference type="Pfam" id="PF00884"/>
    </source>
</evidence>
<evidence type="ECO:0000256" key="5">
    <source>
        <dbReference type="ARBA" id="ARBA00022989"/>
    </source>
</evidence>
<feature type="transmembrane region" description="Helical" evidence="7">
    <location>
        <begin position="147"/>
        <end position="164"/>
    </location>
</feature>
<name>A0A5B8TJV9_9LACO</name>
<dbReference type="AlphaFoldDB" id="A0A5B8TJV9"/>
<evidence type="ECO:0000256" key="6">
    <source>
        <dbReference type="ARBA" id="ARBA00023136"/>
    </source>
</evidence>
<feature type="transmembrane region" description="Helical" evidence="7">
    <location>
        <begin position="307"/>
        <end position="331"/>
    </location>
</feature>
<dbReference type="InterPro" id="IPR050448">
    <property type="entry name" value="OpgB/LTA_synthase_biosynth"/>
</dbReference>
<feature type="transmembrane region" description="Helical" evidence="7">
    <location>
        <begin position="236"/>
        <end position="258"/>
    </location>
</feature>
<feature type="transmembrane region" description="Helical" evidence="7">
    <location>
        <begin position="477"/>
        <end position="500"/>
    </location>
</feature>
<gene>
    <name evidence="9" type="ORF">FGL77_13315</name>
</gene>
<feature type="transmembrane region" description="Helical" evidence="7">
    <location>
        <begin position="270"/>
        <end position="287"/>
    </location>
</feature>
<dbReference type="Gene3D" id="3.40.720.10">
    <property type="entry name" value="Alkaline Phosphatase, subunit A"/>
    <property type="match status" value="1"/>
</dbReference>
<accession>A0A5B8TJV9</accession>
<dbReference type="EMBL" id="CP042392">
    <property type="protein sequence ID" value="QEA54175.1"/>
    <property type="molecule type" value="Genomic_DNA"/>
</dbReference>
<protein>
    <submittedName>
        <fullName evidence="9">Sulfatase-like hydrolase/transferase</fullName>
    </submittedName>
</protein>
<keyword evidence="4 7" id="KW-0812">Transmembrane</keyword>
<feature type="domain" description="Sulfatase N-terminal" evidence="8">
    <location>
        <begin position="613"/>
        <end position="893"/>
    </location>
</feature>
<feature type="transmembrane region" description="Helical" evidence="7">
    <location>
        <begin position="205"/>
        <end position="224"/>
    </location>
</feature>
<dbReference type="PANTHER" id="PTHR47371">
    <property type="entry name" value="LIPOTEICHOIC ACID SYNTHASE"/>
    <property type="match status" value="1"/>
</dbReference>
<evidence type="ECO:0000256" key="1">
    <source>
        <dbReference type="ARBA" id="ARBA00004651"/>
    </source>
</evidence>
<proteinExistence type="predicted"/>
<dbReference type="CDD" id="cd16015">
    <property type="entry name" value="LTA_synthase"/>
    <property type="match status" value="1"/>
</dbReference>
<dbReference type="InterPro" id="IPR017850">
    <property type="entry name" value="Alkaline_phosphatase_core_sf"/>
</dbReference>
<dbReference type="PANTHER" id="PTHR47371:SF3">
    <property type="entry name" value="PHOSPHOGLYCEROL TRANSFERASE I"/>
    <property type="match status" value="1"/>
</dbReference>
<feature type="transmembrane region" description="Helical" evidence="7">
    <location>
        <begin position="512"/>
        <end position="532"/>
    </location>
</feature>
<reference evidence="9 10" key="1">
    <citation type="submission" date="2019-06" db="EMBL/GenBank/DDBJ databases">
        <title>Genome analyses of bacteria isolated from kimchi.</title>
        <authorList>
            <person name="Lee S."/>
            <person name="Ahn S."/>
            <person name="Roh S."/>
        </authorList>
    </citation>
    <scope>NUCLEOTIDE SEQUENCE [LARGE SCALE GENOMIC DNA]</scope>
    <source>
        <strain evidence="9 10">CBA3616</strain>
    </source>
</reference>
<evidence type="ECO:0000256" key="3">
    <source>
        <dbReference type="ARBA" id="ARBA00022475"/>
    </source>
</evidence>
<feature type="transmembrane region" description="Helical" evidence="7">
    <location>
        <begin position="435"/>
        <end position="455"/>
    </location>
</feature>
<dbReference type="RefSeq" id="WP_146990659.1">
    <property type="nucleotide sequence ID" value="NZ_CP042392.1"/>
</dbReference>
<evidence type="ECO:0000313" key="9">
    <source>
        <dbReference type="EMBL" id="QEA54175.1"/>
    </source>
</evidence>
<sequence>MEAQPKRISIVPLIAAVLILLHYILANAVTPPANMGMGVRYLVYWALVIASNIGINLLALYLGYTAILTERPWSKLGKIAFYLVLTGLIGVIWGIIFFQSFETKDLWISLFPVSYNNFPFATSMLIWYVLGPILAKYLMNLSSKVRHSLTYILVWFVVLMPSIYTKPLWGITDSSGFVWIGTVFVFGILISVGEFKWIYNYKKSLSIIVISLALALITARLNPITVGANDLHGRFFSSYLLNIALLSLVVFGVMIKYFSVHFAKLINLSWVNWFTLGAYFISCLPIVTNRLINDLHIAVDIGFIKWLVWLALYTLIAIVAVALLTFVIMLVSRIKYCRKLIDKFTIKEFSDLAKVPEFAKQMLHENWRILLVIFCGLLFTAIQMIITYLTIRSFSWALIGDIFINSTNQLILNIIIFVFFFLLLFSLINRFWPALVFTSGISIFIGVAEFLKISLRDEPILPADLSMVTAFGEIAKMLNPIIIVVAGIVLILLIIASFILQRHLGGMYHHSWCRRSITAVLMLFFFSGSFWVNHENSLPHIIFKGFGVSVQFFDQANGARANGPILQFINNLDVKIMDKPAGYSKEKIQAIMTKYDRKAGSINKTRKNTLDNQTVIFVLSESFSNPNRVPKMKVSPNPMPYLTSLKKTTNSGLMLSSGYGGGTANMEWQALTGLSISNLSPTLPTPYTQLVPQQKIAPAFTDLFDSKVAIHPYNASLYNRKAVFKKFGFQQFYYQGSKDKLSYEKHLGTSPYVSDESAYKQTMKIAKRSQSGSRFIQLSTMQNHMPYTNYYSSKKFKITGSAFDAANAGGVQTYTQGVAYTDKALKKFIKSIDALKKPVTVVWYGDHLASLYKSSLMDKYPIQLHETDYFVYSNQTHKLSYTNRLVSPYSFSALALDAGNDKVTPYYALITKITNDLPAMTINPANTEINSLNGTNIFVGQNSKQIKYEDLSKKQKKLYHEYQLIQYDLVAGNQYSAHWAEQKIKGN</sequence>
<evidence type="ECO:0000256" key="7">
    <source>
        <dbReference type="SAM" id="Phobius"/>
    </source>
</evidence>
<dbReference type="Proteomes" id="UP000321772">
    <property type="component" value="Chromosome"/>
</dbReference>
<dbReference type="GO" id="GO:0016740">
    <property type="term" value="F:transferase activity"/>
    <property type="evidence" value="ECO:0007669"/>
    <property type="project" value="UniProtKB-KW"/>
</dbReference>
<feature type="transmembrane region" description="Helical" evidence="7">
    <location>
        <begin position="118"/>
        <end position="135"/>
    </location>
</feature>
<evidence type="ECO:0000256" key="2">
    <source>
        <dbReference type="ARBA" id="ARBA00004936"/>
    </source>
</evidence>
<evidence type="ECO:0000313" key="10">
    <source>
        <dbReference type="Proteomes" id="UP000321772"/>
    </source>
</evidence>
<feature type="transmembrane region" description="Helical" evidence="7">
    <location>
        <begin position="410"/>
        <end position="428"/>
    </location>
</feature>
<dbReference type="Pfam" id="PF00884">
    <property type="entry name" value="Sulfatase"/>
    <property type="match status" value="1"/>
</dbReference>
<feature type="transmembrane region" description="Helical" evidence="7">
    <location>
        <begin position="79"/>
        <end position="98"/>
    </location>
</feature>
<comment type="subcellular location">
    <subcellularLocation>
        <location evidence="1">Cell membrane</location>
        <topology evidence="1">Multi-pass membrane protein</topology>
    </subcellularLocation>
</comment>
<evidence type="ECO:0000256" key="4">
    <source>
        <dbReference type="ARBA" id="ARBA00022692"/>
    </source>
</evidence>
<feature type="transmembrane region" description="Helical" evidence="7">
    <location>
        <begin position="369"/>
        <end position="390"/>
    </location>
</feature>
<organism evidence="9 10">
    <name type="scientific">Loigolactobacillus coryniformis</name>
    <dbReference type="NCBI Taxonomy" id="1610"/>
    <lineage>
        <taxon>Bacteria</taxon>
        <taxon>Bacillati</taxon>
        <taxon>Bacillota</taxon>
        <taxon>Bacilli</taxon>
        <taxon>Lactobacillales</taxon>
        <taxon>Lactobacillaceae</taxon>
        <taxon>Loigolactobacillus</taxon>
    </lineage>
</organism>
<keyword evidence="9" id="KW-0378">Hydrolase</keyword>
<keyword evidence="5 7" id="KW-1133">Transmembrane helix</keyword>
<feature type="transmembrane region" description="Helical" evidence="7">
    <location>
        <begin position="176"/>
        <end position="193"/>
    </location>
</feature>
<comment type="pathway">
    <text evidence="2">Cell wall biogenesis; lipoteichoic acid biosynthesis.</text>
</comment>
<keyword evidence="6 7" id="KW-0472">Membrane</keyword>
<dbReference type="GO" id="GO:0016787">
    <property type="term" value="F:hydrolase activity"/>
    <property type="evidence" value="ECO:0007669"/>
    <property type="project" value="UniProtKB-KW"/>
</dbReference>
<dbReference type="SUPFAM" id="SSF53649">
    <property type="entry name" value="Alkaline phosphatase-like"/>
    <property type="match status" value="1"/>
</dbReference>
<dbReference type="InterPro" id="IPR000917">
    <property type="entry name" value="Sulfatase_N"/>
</dbReference>
<keyword evidence="3" id="KW-1003">Cell membrane</keyword>
<feature type="transmembrane region" description="Helical" evidence="7">
    <location>
        <begin position="42"/>
        <end position="67"/>
    </location>
</feature>
<dbReference type="GO" id="GO:0005886">
    <property type="term" value="C:plasma membrane"/>
    <property type="evidence" value="ECO:0007669"/>
    <property type="project" value="UniProtKB-SubCell"/>
</dbReference>
<keyword evidence="9" id="KW-0808">Transferase</keyword>